<dbReference type="GO" id="GO:0000160">
    <property type="term" value="P:phosphorelay signal transduction system"/>
    <property type="evidence" value="ECO:0007669"/>
    <property type="project" value="InterPro"/>
</dbReference>
<dbReference type="Proteomes" id="UP000275663">
    <property type="component" value="Chromosome"/>
</dbReference>
<dbReference type="KEGG" id="upv:EJN92_16420"/>
<dbReference type="AlphaFoldDB" id="A0A3Q9BSC7"/>
<dbReference type="EMBL" id="CP034464">
    <property type="protein sequence ID" value="AZP13431.1"/>
    <property type="molecule type" value="Genomic_DNA"/>
</dbReference>
<feature type="domain" description="Response regulatory" evidence="3">
    <location>
        <begin position="2"/>
        <end position="118"/>
    </location>
</feature>
<keyword evidence="5" id="KW-1185">Reference proteome</keyword>
<feature type="modified residue" description="4-aspartylphosphate" evidence="2">
    <location>
        <position position="53"/>
    </location>
</feature>
<dbReference type="InterPro" id="IPR050595">
    <property type="entry name" value="Bact_response_regulator"/>
</dbReference>
<protein>
    <submittedName>
        <fullName evidence="4">Response regulator transcription factor</fullName>
    </submittedName>
</protein>
<proteinExistence type="predicted"/>
<dbReference type="Pfam" id="PF00072">
    <property type="entry name" value="Response_reg"/>
    <property type="match status" value="1"/>
</dbReference>
<dbReference type="InterPro" id="IPR058245">
    <property type="entry name" value="NreC/VraR/RcsB-like_REC"/>
</dbReference>
<dbReference type="PANTHER" id="PTHR44591">
    <property type="entry name" value="STRESS RESPONSE REGULATOR PROTEIN 1"/>
    <property type="match status" value="1"/>
</dbReference>
<dbReference type="InterPro" id="IPR011006">
    <property type="entry name" value="CheY-like_superfamily"/>
</dbReference>
<evidence type="ECO:0000313" key="5">
    <source>
        <dbReference type="Proteomes" id="UP000275663"/>
    </source>
</evidence>
<dbReference type="PROSITE" id="PS50110">
    <property type="entry name" value="RESPONSE_REGULATORY"/>
    <property type="match status" value="1"/>
</dbReference>
<dbReference type="SUPFAM" id="SSF52172">
    <property type="entry name" value="CheY-like"/>
    <property type="match status" value="1"/>
</dbReference>
<evidence type="ECO:0000256" key="1">
    <source>
        <dbReference type="ARBA" id="ARBA00022553"/>
    </source>
</evidence>
<evidence type="ECO:0000313" key="4">
    <source>
        <dbReference type="EMBL" id="AZP13431.1"/>
    </source>
</evidence>
<sequence length="127" mass="14006">MNLFIVEDSPYIQNRLIRFVEELPDIHVVGVSGEVQAAYAAILASDTEAMILDVQLSDGNGLQLLKNIKLSNPEIKVVVLTNHSTEANRVQALRAGADGFLDKSTDFEQIPGILHDWQQPQLSPNLN</sequence>
<name>A0A3Q9BSC7_9BURK</name>
<dbReference type="CDD" id="cd17535">
    <property type="entry name" value="REC_NarL-like"/>
    <property type="match status" value="1"/>
</dbReference>
<dbReference type="RefSeq" id="WP_126128804.1">
    <property type="nucleotide sequence ID" value="NZ_CP034464.1"/>
</dbReference>
<accession>A0A3Q9BSC7</accession>
<keyword evidence="1 2" id="KW-0597">Phosphoprotein</keyword>
<reference evidence="4 5" key="1">
    <citation type="journal article" date="2011" name="Int. J. Syst. Evol. Microbiol.">
        <title>Description of Undibacterium oligocarboniphilum sp. nov., isolated from purified water, and Undibacterium pigrum strain CCUG 49012 as the type strain of Undibacterium parvum sp. nov., and emended descriptions of the genus Undibacterium and the species Undibacterium pigrum.</title>
        <authorList>
            <person name="Eder W."/>
            <person name="Wanner G."/>
            <person name="Ludwig W."/>
            <person name="Busse H.J."/>
            <person name="Ziemke-Kageler F."/>
            <person name="Lang E."/>
        </authorList>
    </citation>
    <scope>NUCLEOTIDE SEQUENCE [LARGE SCALE GENOMIC DNA]</scope>
    <source>
        <strain evidence="4 5">DSM 23061</strain>
    </source>
</reference>
<dbReference type="PANTHER" id="PTHR44591:SF25">
    <property type="entry name" value="CHEMOTAXIS TWO-COMPONENT RESPONSE REGULATOR"/>
    <property type="match status" value="1"/>
</dbReference>
<dbReference type="SMART" id="SM00448">
    <property type="entry name" value="REC"/>
    <property type="match status" value="1"/>
</dbReference>
<dbReference type="Gene3D" id="3.40.50.2300">
    <property type="match status" value="1"/>
</dbReference>
<gene>
    <name evidence="4" type="ORF">EJN92_16420</name>
</gene>
<evidence type="ECO:0000259" key="3">
    <source>
        <dbReference type="PROSITE" id="PS50110"/>
    </source>
</evidence>
<dbReference type="OrthoDB" id="8562345at2"/>
<evidence type="ECO:0000256" key="2">
    <source>
        <dbReference type="PROSITE-ProRule" id="PRU00169"/>
    </source>
</evidence>
<dbReference type="InterPro" id="IPR001789">
    <property type="entry name" value="Sig_transdc_resp-reg_receiver"/>
</dbReference>
<organism evidence="4 5">
    <name type="scientific">Undibacterium parvum</name>
    <dbReference type="NCBI Taxonomy" id="401471"/>
    <lineage>
        <taxon>Bacteria</taxon>
        <taxon>Pseudomonadati</taxon>
        <taxon>Pseudomonadota</taxon>
        <taxon>Betaproteobacteria</taxon>
        <taxon>Burkholderiales</taxon>
        <taxon>Oxalobacteraceae</taxon>
        <taxon>Undibacterium</taxon>
    </lineage>
</organism>